<dbReference type="SUPFAM" id="SSF52821">
    <property type="entry name" value="Rhodanese/Cell cycle control phosphatase"/>
    <property type="match status" value="1"/>
</dbReference>
<proteinExistence type="inferred from homology"/>
<dbReference type="InterPro" id="IPR001763">
    <property type="entry name" value="Rhodanese-like_dom"/>
</dbReference>
<evidence type="ECO:0000313" key="5">
    <source>
        <dbReference type="Proteomes" id="UP000012960"/>
    </source>
</evidence>
<evidence type="ECO:0000313" key="3">
    <source>
        <dbReference type="EMBL" id="CAG1846539.1"/>
    </source>
</evidence>
<feature type="domain" description="Rhodanese" evidence="2">
    <location>
        <begin position="252"/>
        <end position="372"/>
    </location>
</feature>
<protein>
    <submittedName>
        <fullName evidence="3">(wild Malaysian banana) hypothetical protein</fullName>
    </submittedName>
</protein>
<organism evidence="4 5">
    <name type="scientific">Musa acuminata subsp. malaccensis</name>
    <name type="common">Wild banana</name>
    <name type="synonym">Musa malaccensis</name>
    <dbReference type="NCBI Taxonomy" id="214687"/>
    <lineage>
        <taxon>Eukaryota</taxon>
        <taxon>Viridiplantae</taxon>
        <taxon>Streptophyta</taxon>
        <taxon>Embryophyta</taxon>
        <taxon>Tracheophyta</taxon>
        <taxon>Spermatophyta</taxon>
        <taxon>Magnoliopsida</taxon>
        <taxon>Liliopsida</taxon>
        <taxon>Zingiberales</taxon>
        <taxon>Musaceae</taxon>
        <taxon>Musa</taxon>
    </lineage>
</organism>
<dbReference type="AlphaFoldDB" id="A0A804JHA7"/>
<sequence length="471" mass="51735">MLSSPPLAFSKSSCGRGAAAALLRMLSPPSVKPNPNPNPSGFPLPMASGAEKTVTPHHNHTLNLSGPNPFIPSPRTLQIAAPRVLSGARGISSSVAALSSSEAADGPAPLLVVVSFYRFADFPDHAAMRQPLKDLCEDVRVSGGIILAPEGINGSICGTPASVEKVLKFIQSDERLKGLRLVESPVSPEDEAIHHGHTSHSPLGAGEDAPFRWDHVRVKLKQEIVSFGDPRVMPTKMVGQYVKPKDWNTLISDPDTMVIDVRNTYETRIGMFRGAVDPSTTAFREFPSWVDHQFQLVKTESHQSDYTADNIGELKETQIRERTRLPRVAMYCTGGIRCEKASSFLLSKGFKEVYHLEGGILKYLEEVPRAESLWDGECFVFDKRVSVEHGLVQGTYKLCYGCKQPVSDADMEALEWEYGVSCPHCFSTKPEEEKERARARQRQFEAWGIIGGPDKGRRNLDGVVKLLSGSL</sequence>
<dbReference type="PROSITE" id="PS50206">
    <property type="entry name" value="RHODANESE_3"/>
    <property type="match status" value="1"/>
</dbReference>
<dbReference type="Proteomes" id="UP000012960">
    <property type="component" value="Unplaced"/>
</dbReference>
<dbReference type="EMBL" id="HG996471">
    <property type="protein sequence ID" value="CAG1846539.1"/>
    <property type="molecule type" value="Genomic_DNA"/>
</dbReference>
<accession>A0A804JHA7</accession>
<evidence type="ECO:0000313" key="4">
    <source>
        <dbReference type="EnsemblPlants" id="Ma06_p17370.1"/>
    </source>
</evidence>
<dbReference type="EnsemblPlants" id="Ma06_t17370.1">
    <property type="protein sequence ID" value="Ma06_p17370.1"/>
    <property type="gene ID" value="Ma06_g17370"/>
</dbReference>
<evidence type="ECO:0000256" key="1">
    <source>
        <dbReference type="SAM" id="MobiDB-lite"/>
    </source>
</evidence>
<name>A0A804JHA7_MUSAM</name>
<dbReference type="Pfam" id="PF00581">
    <property type="entry name" value="Rhodanese"/>
    <property type="match status" value="1"/>
</dbReference>
<dbReference type="OMA" id="PPHGRGF"/>
<evidence type="ECO:0000259" key="2">
    <source>
        <dbReference type="PROSITE" id="PS50206"/>
    </source>
</evidence>
<dbReference type="PANTHER" id="PTHR43268">
    <property type="entry name" value="THIOSULFATE SULFURTRANSFERASE/RHODANESE-LIKE DOMAIN-CONTAINING PROTEIN 2"/>
    <property type="match status" value="1"/>
</dbReference>
<feature type="compositionally biased region" description="Pro residues" evidence="1">
    <location>
        <begin position="30"/>
        <end position="42"/>
    </location>
</feature>
<dbReference type="InterPro" id="IPR036873">
    <property type="entry name" value="Rhodanese-like_dom_sf"/>
</dbReference>
<dbReference type="Gene3D" id="3.40.250.10">
    <property type="entry name" value="Rhodanese-like domain"/>
    <property type="match status" value="1"/>
</dbReference>
<dbReference type="SMART" id="SM00450">
    <property type="entry name" value="RHOD"/>
    <property type="match status" value="1"/>
</dbReference>
<reference evidence="3" key="1">
    <citation type="submission" date="2021-03" db="EMBL/GenBank/DDBJ databases">
        <authorList>
            <consortium name="Genoscope - CEA"/>
            <person name="William W."/>
        </authorList>
    </citation>
    <scope>NUCLEOTIDE SEQUENCE</scope>
    <source>
        <strain evidence="3">Doubled-haploid Pahang</strain>
    </source>
</reference>
<keyword evidence="5" id="KW-1185">Reference proteome</keyword>
<dbReference type="FunCoup" id="A0A804JHA7">
    <property type="interactions" value="533"/>
</dbReference>
<dbReference type="InterPro" id="IPR040503">
    <property type="entry name" value="TRHO_N"/>
</dbReference>
<feature type="region of interest" description="Disordered" evidence="1">
    <location>
        <begin position="29"/>
        <end position="60"/>
    </location>
</feature>
<gene>
    <name evidence="3" type="ORF">GSMUA_163340.1</name>
</gene>
<dbReference type="Gene3D" id="3.30.70.100">
    <property type="match status" value="1"/>
</dbReference>
<dbReference type="InterPro" id="IPR020936">
    <property type="entry name" value="TrhO"/>
</dbReference>
<dbReference type="HAMAP" id="MF_00469">
    <property type="entry name" value="TrhO"/>
    <property type="match status" value="1"/>
</dbReference>
<dbReference type="OrthoDB" id="25002at2759"/>
<reference evidence="4" key="2">
    <citation type="submission" date="2021-05" db="UniProtKB">
        <authorList>
            <consortium name="EnsemblPlants"/>
        </authorList>
    </citation>
    <scope>IDENTIFICATION</scope>
    <source>
        <strain evidence="4">subsp. malaccensis</strain>
    </source>
</reference>
<dbReference type="InParanoid" id="A0A804JHA7"/>
<dbReference type="Pfam" id="PF17773">
    <property type="entry name" value="UPF0176_N"/>
    <property type="match status" value="1"/>
</dbReference>
<dbReference type="CDD" id="cd01518">
    <property type="entry name" value="RHOD_YceA"/>
    <property type="match status" value="1"/>
</dbReference>
<dbReference type="PANTHER" id="PTHR43268:SF3">
    <property type="entry name" value="RHODANESE-LIKE DOMAIN-CONTAINING PROTEIN 7-RELATED"/>
    <property type="match status" value="1"/>
</dbReference>
<dbReference type="Gramene" id="Ma06_t17370.1">
    <property type="protein sequence ID" value="Ma06_p17370.1"/>
    <property type="gene ID" value="Ma06_g17370"/>
</dbReference>